<keyword evidence="2" id="KW-0012">Acyltransferase</keyword>
<dbReference type="AlphaFoldDB" id="A0A345PCY4"/>
<evidence type="ECO:0000256" key="1">
    <source>
        <dbReference type="ARBA" id="ARBA00022679"/>
    </source>
</evidence>
<dbReference type="PROSITE" id="PS51186">
    <property type="entry name" value="GNAT"/>
    <property type="match status" value="1"/>
</dbReference>
<dbReference type="Gene3D" id="3.40.630.30">
    <property type="match status" value="1"/>
</dbReference>
<dbReference type="GO" id="GO:0016747">
    <property type="term" value="F:acyltransferase activity, transferring groups other than amino-acyl groups"/>
    <property type="evidence" value="ECO:0007669"/>
    <property type="project" value="InterPro"/>
</dbReference>
<dbReference type="Proteomes" id="UP000253908">
    <property type="component" value="Chromosome"/>
</dbReference>
<dbReference type="InterPro" id="IPR016181">
    <property type="entry name" value="Acyl_CoA_acyltransferase"/>
</dbReference>
<dbReference type="KEGG" id="ocn:CUC15_02220"/>
<organism evidence="4 5">
    <name type="scientific">Oceanobacillus zhaokaii</name>
    <dbReference type="NCBI Taxonomy" id="2052660"/>
    <lineage>
        <taxon>Bacteria</taxon>
        <taxon>Bacillati</taxon>
        <taxon>Bacillota</taxon>
        <taxon>Bacilli</taxon>
        <taxon>Bacillales</taxon>
        <taxon>Bacillaceae</taxon>
        <taxon>Oceanobacillus</taxon>
    </lineage>
</organism>
<dbReference type="RefSeq" id="WP_114915158.1">
    <property type="nucleotide sequence ID" value="NZ_CP024848.1"/>
</dbReference>
<evidence type="ECO:0000259" key="3">
    <source>
        <dbReference type="PROSITE" id="PS51186"/>
    </source>
</evidence>
<evidence type="ECO:0000313" key="4">
    <source>
        <dbReference type="EMBL" id="AXI07864.1"/>
    </source>
</evidence>
<evidence type="ECO:0000313" key="5">
    <source>
        <dbReference type="Proteomes" id="UP000253908"/>
    </source>
</evidence>
<keyword evidence="5" id="KW-1185">Reference proteome</keyword>
<reference evidence="5" key="1">
    <citation type="submission" date="2017-11" db="EMBL/GenBank/DDBJ databases">
        <authorList>
            <person name="Zhu W."/>
        </authorList>
    </citation>
    <scope>NUCLEOTIDE SEQUENCE [LARGE SCALE GENOMIC DNA]</scope>
    <source>
        <strain evidence="5">160</strain>
    </source>
</reference>
<keyword evidence="1 4" id="KW-0808">Transferase</keyword>
<gene>
    <name evidence="4" type="ORF">CUC15_02220</name>
</gene>
<dbReference type="Pfam" id="PF13420">
    <property type="entry name" value="Acetyltransf_4"/>
    <property type="match status" value="1"/>
</dbReference>
<protein>
    <submittedName>
        <fullName evidence="4">N-acetyltransferase</fullName>
    </submittedName>
</protein>
<dbReference type="CDD" id="cd04301">
    <property type="entry name" value="NAT_SF"/>
    <property type="match status" value="1"/>
</dbReference>
<dbReference type="SUPFAM" id="SSF55729">
    <property type="entry name" value="Acyl-CoA N-acyltransferases (Nat)"/>
    <property type="match status" value="1"/>
</dbReference>
<evidence type="ECO:0000256" key="2">
    <source>
        <dbReference type="ARBA" id="ARBA00023315"/>
    </source>
</evidence>
<dbReference type="OrthoDB" id="9798006at2"/>
<feature type="domain" description="N-acetyltransferase" evidence="3">
    <location>
        <begin position="2"/>
        <end position="155"/>
    </location>
</feature>
<accession>A0A345PCY4</accession>
<dbReference type="InterPro" id="IPR000182">
    <property type="entry name" value="GNAT_dom"/>
</dbReference>
<name>A0A345PCY4_9BACI</name>
<sequence>MIIIDNMKENDWEQVHDIFIEGINTGNATFEKEAPSWEAWNKKYLEDCRLVVRDGDKVIGWAALLSTSTQKAYHGVAELSIYLGSESKGRGIGTSLLIALIKMSEAHGFWTLQSGIFIENSASIHLHEKAGFRKVGVRKRVGKLNGVWRDVMLMERRSEVVGVD</sequence>
<dbReference type="EMBL" id="CP024848">
    <property type="protein sequence ID" value="AXI07864.1"/>
    <property type="molecule type" value="Genomic_DNA"/>
</dbReference>
<dbReference type="PANTHER" id="PTHR43072">
    <property type="entry name" value="N-ACETYLTRANSFERASE"/>
    <property type="match status" value="1"/>
</dbReference>
<proteinExistence type="predicted"/>
<dbReference type="PANTHER" id="PTHR43072:SF23">
    <property type="entry name" value="UPF0039 PROTEIN C11D3.02C"/>
    <property type="match status" value="1"/>
</dbReference>